<dbReference type="PANTHER" id="PTHR40064:SF1">
    <property type="entry name" value="MEMBRANE PROTEIN"/>
    <property type="match status" value="1"/>
</dbReference>
<dbReference type="InterPro" id="IPR010343">
    <property type="entry name" value="ArAE_1"/>
</dbReference>
<feature type="transmembrane region" description="Helical" evidence="6">
    <location>
        <begin position="128"/>
        <end position="145"/>
    </location>
</feature>
<evidence type="ECO:0000256" key="4">
    <source>
        <dbReference type="ARBA" id="ARBA00022989"/>
    </source>
</evidence>
<dbReference type="Gene3D" id="1.20.120.940">
    <property type="entry name" value="Putative aromatic acid exporter, C-terminal domain"/>
    <property type="match status" value="1"/>
</dbReference>
<name>A0A1M5X0Z0_9CLOT</name>
<dbReference type="STRING" id="1121316.SAMN02745207_03269"/>
<reference evidence="8 9" key="1">
    <citation type="submission" date="2016-11" db="EMBL/GenBank/DDBJ databases">
        <authorList>
            <person name="Jaros S."/>
            <person name="Januszkiewicz K."/>
            <person name="Wedrychowicz H."/>
        </authorList>
    </citation>
    <scope>NUCLEOTIDE SEQUENCE [LARGE SCALE GENOMIC DNA]</scope>
    <source>
        <strain evidence="8 9">DSM 8605</strain>
    </source>
</reference>
<evidence type="ECO:0000256" key="3">
    <source>
        <dbReference type="ARBA" id="ARBA00022692"/>
    </source>
</evidence>
<organism evidence="8 9">
    <name type="scientific">Clostridium grantii DSM 8605</name>
    <dbReference type="NCBI Taxonomy" id="1121316"/>
    <lineage>
        <taxon>Bacteria</taxon>
        <taxon>Bacillati</taxon>
        <taxon>Bacillota</taxon>
        <taxon>Clostridia</taxon>
        <taxon>Eubacteriales</taxon>
        <taxon>Clostridiaceae</taxon>
        <taxon>Clostridium</taxon>
    </lineage>
</organism>
<dbReference type="InterPro" id="IPR038323">
    <property type="entry name" value="ArAE_1_C_sf"/>
</dbReference>
<protein>
    <submittedName>
        <fullName evidence="8">Uncharacterized membrane protein YgaE, UPF0421/DUF939 family</fullName>
    </submittedName>
</protein>
<keyword evidence="3 6" id="KW-0812">Transmembrane</keyword>
<feature type="transmembrane region" description="Helical" evidence="6">
    <location>
        <begin position="59"/>
        <end position="87"/>
    </location>
</feature>
<evidence type="ECO:0000256" key="1">
    <source>
        <dbReference type="ARBA" id="ARBA00004651"/>
    </source>
</evidence>
<keyword evidence="4 6" id="KW-1133">Transmembrane helix</keyword>
<dbReference type="GO" id="GO:0005886">
    <property type="term" value="C:plasma membrane"/>
    <property type="evidence" value="ECO:0007669"/>
    <property type="project" value="UniProtKB-SubCell"/>
</dbReference>
<dbReference type="PANTHER" id="PTHR40064">
    <property type="entry name" value="MEMBRANE PROTEIN-RELATED"/>
    <property type="match status" value="1"/>
</dbReference>
<evidence type="ECO:0000256" key="6">
    <source>
        <dbReference type="SAM" id="Phobius"/>
    </source>
</evidence>
<dbReference type="OrthoDB" id="357521at2"/>
<proteinExistence type="predicted"/>
<evidence type="ECO:0000256" key="5">
    <source>
        <dbReference type="ARBA" id="ARBA00023136"/>
    </source>
</evidence>
<feature type="domain" description="Putative aromatic acid exporter C-terminal" evidence="7">
    <location>
        <begin position="149"/>
        <end position="314"/>
    </location>
</feature>
<dbReference type="Proteomes" id="UP000184447">
    <property type="component" value="Unassembled WGS sequence"/>
</dbReference>
<feature type="transmembrane region" description="Helical" evidence="6">
    <location>
        <begin position="7"/>
        <end position="24"/>
    </location>
</feature>
<dbReference type="Pfam" id="PF11728">
    <property type="entry name" value="ArAE_1_C"/>
    <property type="match status" value="1"/>
</dbReference>
<dbReference type="InterPro" id="IPR052984">
    <property type="entry name" value="UPF0421"/>
</dbReference>
<evidence type="ECO:0000313" key="9">
    <source>
        <dbReference type="Proteomes" id="UP000184447"/>
    </source>
</evidence>
<feature type="transmembrane region" description="Helical" evidence="6">
    <location>
        <begin position="93"/>
        <end position="116"/>
    </location>
</feature>
<dbReference type="Pfam" id="PF06081">
    <property type="entry name" value="ArAE_1"/>
    <property type="match status" value="1"/>
</dbReference>
<keyword evidence="9" id="KW-1185">Reference proteome</keyword>
<dbReference type="EMBL" id="FQXM01000022">
    <property type="protein sequence ID" value="SHH93529.1"/>
    <property type="molecule type" value="Genomic_DNA"/>
</dbReference>
<evidence type="ECO:0000256" key="2">
    <source>
        <dbReference type="ARBA" id="ARBA00022475"/>
    </source>
</evidence>
<dbReference type="AlphaFoldDB" id="A0A1M5X0Z0"/>
<keyword evidence="2" id="KW-1003">Cell membrane</keyword>
<dbReference type="InterPro" id="IPR021062">
    <property type="entry name" value="ArAE_1_C"/>
</dbReference>
<sequence>MSFIKLNFYRAIKITLGVVLSIVIARLLNLQYDLSAGTIAILSMLDTKRHSPTIAFKRIYTALIALSLSSILFTLLNFSLISFGIFLLLYVSIVFYLNATVGLVVNTVLVTHLFTLSKITPTALINEILLMLIGILIALIFNLHMPNIEEDIRALQLKLENELRSLLREMGANLKNICEINSNPISLDDIKEILKLGKQKSYQHLNSYYFKENNYFVEYFEMRKNQYYTLVYMQKRLQPEFISSYESELLSKFTYKLADEFHECNNGEDLLLELSLLKEVLKDSPLPTSREEFEGRSSLYEYLNDIEEFINIKKSFIELYGDIQYCTITY</sequence>
<dbReference type="RefSeq" id="WP_084133626.1">
    <property type="nucleotide sequence ID" value="NZ_FQXM01000022.1"/>
</dbReference>
<keyword evidence="5 6" id="KW-0472">Membrane</keyword>
<evidence type="ECO:0000259" key="7">
    <source>
        <dbReference type="Pfam" id="PF11728"/>
    </source>
</evidence>
<accession>A0A1M5X0Z0</accession>
<evidence type="ECO:0000313" key="8">
    <source>
        <dbReference type="EMBL" id="SHH93529.1"/>
    </source>
</evidence>
<comment type="subcellular location">
    <subcellularLocation>
        <location evidence="1">Cell membrane</location>
        <topology evidence="1">Multi-pass membrane protein</topology>
    </subcellularLocation>
</comment>
<gene>
    <name evidence="8" type="ORF">SAMN02745207_03269</name>
</gene>